<evidence type="ECO:0000256" key="2">
    <source>
        <dbReference type="ARBA" id="ARBA00022723"/>
    </source>
</evidence>
<evidence type="ECO:0000313" key="5">
    <source>
        <dbReference type="EMBL" id="GAA5129173.1"/>
    </source>
</evidence>
<organism evidence="5 6">
    <name type="scientific">Pseudonocardia adelaidensis</name>
    <dbReference type="NCBI Taxonomy" id="648754"/>
    <lineage>
        <taxon>Bacteria</taxon>
        <taxon>Bacillati</taxon>
        <taxon>Actinomycetota</taxon>
        <taxon>Actinomycetes</taxon>
        <taxon>Pseudonocardiales</taxon>
        <taxon>Pseudonocardiaceae</taxon>
        <taxon>Pseudonocardia</taxon>
    </lineage>
</organism>
<dbReference type="Proteomes" id="UP001500804">
    <property type="component" value="Unassembled WGS sequence"/>
</dbReference>
<reference evidence="6" key="1">
    <citation type="journal article" date="2019" name="Int. J. Syst. Evol. Microbiol.">
        <title>The Global Catalogue of Microorganisms (GCM) 10K type strain sequencing project: providing services to taxonomists for standard genome sequencing and annotation.</title>
        <authorList>
            <consortium name="The Broad Institute Genomics Platform"/>
            <consortium name="The Broad Institute Genome Sequencing Center for Infectious Disease"/>
            <person name="Wu L."/>
            <person name="Ma J."/>
        </authorList>
    </citation>
    <scope>NUCLEOTIDE SEQUENCE [LARGE SCALE GENOMIC DNA]</scope>
    <source>
        <strain evidence="6">JCM 18302</strain>
    </source>
</reference>
<keyword evidence="2" id="KW-0479">Metal-binding</keyword>
<comment type="caution">
    <text evidence="5">The sequence shown here is derived from an EMBL/GenBank/DDBJ whole genome shotgun (WGS) entry which is preliminary data.</text>
</comment>
<comment type="cofactor">
    <cofactor evidence="1">
        <name>a divalent metal cation</name>
        <dbReference type="ChEBI" id="CHEBI:60240"/>
    </cofactor>
</comment>
<dbReference type="InterPro" id="IPR027806">
    <property type="entry name" value="HARBI1_dom"/>
</dbReference>
<dbReference type="Pfam" id="PF13359">
    <property type="entry name" value="DDE_Tnp_4"/>
    <property type="match status" value="1"/>
</dbReference>
<evidence type="ECO:0000313" key="6">
    <source>
        <dbReference type="Proteomes" id="UP001500804"/>
    </source>
</evidence>
<proteinExistence type="predicted"/>
<dbReference type="EMBL" id="BAABJO010000020">
    <property type="protein sequence ID" value="GAA5129173.1"/>
    <property type="molecule type" value="Genomic_DNA"/>
</dbReference>
<gene>
    <name evidence="5" type="ORF">GCM10023320_49260</name>
</gene>
<sequence length="149" mass="16490">MPSYPSGMTVPNRALITVTDVLRRTRNQRRTRWRRLPGARHDMGAAREHGITDALVAAGVQVVADSGYRGVGPTFDLPQRRRPADPATGARQRLSRNQREVNAAHAAQHGPGERPDAVFKSWRVLRKIRCCPLRTTALVNAIQVLIVTG</sequence>
<name>A0ABP9NNW0_9PSEU</name>
<evidence type="ECO:0000256" key="1">
    <source>
        <dbReference type="ARBA" id="ARBA00001968"/>
    </source>
</evidence>
<feature type="domain" description="DDE Tnp4" evidence="4">
    <location>
        <begin position="36"/>
        <end position="144"/>
    </location>
</feature>
<accession>A0ABP9NNW0</accession>
<evidence type="ECO:0000259" key="4">
    <source>
        <dbReference type="Pfam" id="PF13359"/>
    </source>
</evidence>
<protein>
    <recommendedName>
        <fullName evidence="4">DDE Tnp4 domain-containing protein</fullName>
    </recommendedName>
</protein>
<evidence type="ECO:0000256" key="3">
    <source>
        <dbReference type="SAM" id="MobiDB-lite"/>
    </source>
</evidence>
<feature type="region of interest" description="Disordered" evidence="3">
    <location>
        <begin position="73"/>
        <end position="115"/>
    </location>
</feature>
<keyword evidence="6" id="KW-1185">Reference proteome</keyword>